<proteinExistence type="predicted"/>
<dbReference type="EMBL" id="UINC01103644">
    <property type="protein sequence ID" value="SVC66180.1"/>
    <property type="molecule type" value="Genomic_DNA"/>
</dbReference>
<organism evidence="1">
    <name type="scientific">marine metagenome</name>
    <dbReference type="NCBI Taxonomy" id="408172"/>
    <lineage>
        <taxon>unclassified sequences</taxon>
        <taxon>metagenomes</taxon>
        <taxon>ecological metagenomes</taxon>
    </lineage>
</organism>
<name>A0A382NZX8_9ZZZZ</name>
<dbReference type="InterPro" id="IPR011990">
    <property type="entry name" value="TPR-like_helical_dom_sf"/>
</dbReference>
<evidence type="ECO:0008006" key="2">
    <source>
        <dbReference type="Google" id="ProtNLM"/>
    </source>
</evidence>
<gene>
    <name evidence="1" type="ORF">METZ01_LOCUS319034</name>
</gene>
<feature type="non-terminal residue" evidence="1">
    <location>
        <position position="1"/>
    </location>
</feature>
<dbReference type="Gene3D" id="1.25.40.10">
    <property type="entry name" value="Tetratricopeptide repeat domain"/>
    <property type="match status" value="1"/>
</dbReference>
<sequence length="361" mass="41048">PKQKIDQLIDQLTNELELRQVSENVVSLSDHILQLLHTLIFERYDPAQNRIDGILNQGTFNCVSSAVFYAVACRKFDIRVTGVVMADHSLAQLKLSETAKFDIETTVSSGFDPSSKTGILDQFGQLTGFAYVGSKNYRQRKEVGDRQMLALIFSNRYDQLTKEGKLKEATAALYRAYLLTGDLPFTANTWENAINNYVVALEKEKKSPDTLYALARFAKVFPKKKKISTLQYSIYINWTQTLVQNKNYAQAIVTAEEGLTYFPENQFLRQNLKVASLDQFYLLSKAGDFEPAFALIQRMTDQFPAEKAFEMLAVNLVADQAKISPIVSAEKHFLSAITKYPNNNKLRELFAYRFVKYAETL</sequence>
<protein>
    <recommendedName>
        <fullName evidence="2">Protein SirB1 N-terminal domain-containing protein</fullName>
    </recommendedName>
</protein>
<accession>A0A382NZX8</accession>
<evidence type="ECO:0000313" key="1">
    <source>
        <dbReference type="EMBL" id="SVC66180.1"/>
    </source>
</evidence>
<reference evidence="1" key="1">
    <citation type="submission" date="2018-05" db="EMBL/GenBank/DDBJ databases">
        <authorList>
            <person name="Lanie J.A."/>
            <person name="Ng W.-L."/>
            <person name="Kazmierczak K.M."/>
            <person name="Andrzejewski T.M."/>
            <person name="Davidsen T.M."/>
            <person name="Wayne K.J."/>
            <person name="Tettelin H."/>
            <person name="Glass J.I."/>
            <person name="Rusch D."/>
            <person name="Podicherti R."/>
            <person name="Tsui H.-C.T."/>
            <person name="Winkler M.E."/>
        </authorList>
    </citation>
    <scope>NUCLEOTIDE SEQUENCE</scope>
</reference>
<dbReference type="AlphaFoldDB" id="A0A382NZX8"/>
<feature type="non-terminal residue" evidence="1">
    <location>
        <position position="361"/>
    </location>
</feature>
<dbReference type="SUPFAM" id="SSF48452">
    <property type="entry name" value="TPR-like"/>
    <property type="match status" value="1"/>
</dbReference>